<feature type="domain" description="AbiEi antitoxin C-terminal" evidence="1">
    <location>
        <begin position="69"/>
        <end position="118"/>
    </location>
</feature>
<gene>
    <name evidence="3" type="ORF">Voc01_014970</name>
</gene>
<protein>
    <recommendedName>
        <fullName evidence="5">DUF559 domain-containing protein</fullName>
    </recommendedName>
</protein>
<dbReference type="Proteomes" id="UP000635606">
    <property type="component" value="Unassembled WGS sequence"/>
</dbReference>
<dbReference type="EMBL" id="BOPH01000018">
    <property type="protein sequence ID" value="GIJ66580.1"/>
    <property type="molecule type" value="Genomic_DNA"/>
</dbReference>
<reference evidence="3" key="1">
    <citation type="submission" date="2021-01" db="EMBL/GenBank/DDBJ databases">
        <title>Whole genome shotgun sequence of Virgisporangium ochraceum NBRC 16418.</title>
        <authorList>
            <person name="Komaki H."/>
            <person name="Tamura T."/>
        </authorList>
    </citation>
    <scope>NUCLEOTIDE SEQUENCE</scope>
    <source>
        <strain evidence="3">NBRC 16418</strain>
    </source>
</reference>
<evidence type="ECO:0000313" key="4">
    <source>
        <dbReference type="Proteomes" id="UP000635606"/>
    </source>
</evidence>
<dbReference type="AlphaFoldDB" id="A0A8J4E8X0"/>
<dbReference type="Pfam" id="PF13338">
    <property type="entry name" value="AbiEi_4"/>
    <property type="match status" value="1"/>
</dbReference>
<feature type="domain" description="AbiEi antitoxin N-terminal" evidence="2">
    <location>
        <begin position="9"/>
        <end position="50"/>
    </location>
</feature>
<evidence type="ECO:0000313" key="3">
    <source>
        <dbReference type="EMBL" id="GIJ66580.1"/>
    </source>
</evidence>
<evidence type="ECO:0000259" key="1">
    <source>
        <dbReference type="Pfam" id="PF09407"/>
    </source>
</evidence>
<evidence type="ECO:0008006" key="5">
    <source>
        <dbReference type="Google" id="ProtNLM"/>
    </source>
</evidence>
<evidence type="ECO:0000259" key="2">
    <source>
        <dbReference type="Pfam" id="PF13338"/>
    </source>
</evidence>
<name>A0A8J4E8X0_9ACTN</name>
<dbReference type="Pfam" id="PF09407">
    <property type="entry name" value="AbiEi_1"/>
    <property type="match status" value="1"/>
</dbReference>
<sequence length="324" mass="35637">MRHRAPVFFEVARTQAGVVSRAQARRCGITDSRIAAQIRSGRWQRVFPGVIATFTGAMSWPARLWAALLYAGTGAVLSHRTAAELHGLVNQRPGPVHVSVPHTRRIVGREGLVVHRVVDPHRLRHSARMPPRTCVEETVLDLAVSGRSLDEAVAWPLTAVGSRLTTAGRIADAMQTRGRMRWRRDLTAALADAAAGCHSVLEYRYRRFVERAHGLPDGVRQQRRDGWYDDVSYTEFGVHVELDGRLGHADGGRFRDHRRDNAAVVSGGRVLRYGYADVVSRPCAVAEEVAGVLAASGWAGAPALCPECSNGEIRARHHVDEPPR</sequence>
<dbReference type="InterPro" id="IPR025159">
    <property type="entry name" value="AbiEi_N"/>
</dbReference>
<organism evidence="3 4">
    <name type="scientific">Virgisporangium ochraceum</name>
    <dbReference type="NCBI Taxonomy" id="65505"/>
    <lineage>
        <taxon>Bacteria</taxon>
        <taxon>Bacillati</taxon>
        <taxon>Actinomycetota</taxon>
        <taxon>Actinomycetes</taxon>
        <taxon>Micromonosporales</taxon>
        <taxon>Micromonosporaceae</taxon>
        <taxon>Virgisporangium</taxon>
    </lineage>
</organism>
<comment type="caution">
    <text evidence="3">The sequence shown here is derived from an EMBL/GenBank/DDBJ whole genome shotgun (WGS) entry which is preliminary data.</text>
</comment>
<proteinExistence type="predicted"/>
<keyword evidence="4" id="KW-1185">Reference proteome</keyword>
<accession>A0A8J4E8X0</accession>
<dbReference type="InterPro" id="IPR018547">
    <property type="entry name" value="AbiEi_C"/>
</dbReference>